<dbReference type="RefSeq" id="WP_158422897.1">
    <property type="nucleotide sequence ID" value="NZ_JAOQJL010000062.1"/>
</dbReference>
<name>A0ABT2TYB4_9FIRM</name>
<evidence type="ECO:0008006" key="3">
    <source>
        <dbReference type="Google" id="ProtNLM"/>
    </source>
</evidence>
<reference evidence="1 2" key="1">
    <citation type="journal article" date="2021" name="ISME Commun">
        <title>Automated analysis of genomic sequences facilitates high-throughput and comprehensive description of bacteria.</title>
        <authorList>
            <person name="Hitch T.C.A."/>
        </authorList>
    </citation>
    <scope>NUCLEOTIDE SEQUENCE [LARGE SCALE GENOMIC DNA]</scope>
    <source>
        <strain evidence="1 2">Sanger_23</strain>
    </source>
</reference>
<comment type="caution">
    <text evidence="1">The sequence shown here is derived from an EMBL/GenBank/DDBJ whole genome shotgun (WGS) entry which is preliminary data.</text>
</comment>
<accession>A0ABT2TYB4</accession>
<gene>
    <name evidence="1" type="ORF">OCV61_17920</name>
</gene>
<evidence type="ECO:0000313" key="1">
    <source>
        <dbReference type="EMBL" id="MCU6767243.1"/>
    </source>
</evidence>
<proteinExistence type="predicted"/>
<organism evidence="1 2">
    <name type="scientific">Blautia ammoniilytica</name>
    <dbReference type="NCBI Taxonomy" id="2981782"/>
    <lineage>
        <taxon>Bacteria</taxon>
        <taxon>Bacillati</taxon>
        <taxon>Bacillota</taxon>
        <taxon>Clostridia</taxon>
        <taxon>Lachnospirales</taxon>
        <taxon>Lachnospiraceae</taxon>
        <taxon>Blautia</taxon>
    </lineage>
</organism>
<dbReference type="EMBL" id="JAOQJL010000062">
    <property type="protein sequence ID" value="MCU6767243.1"/>
    <property type="molecule type" value="Genomic_DNA"/>
</dbReference>
<evidence type="ECO:0000313" key="2">
    <source>
        <dbReference type="Proteomes" id="UP001652409"/>
    </source>
</evidence>
<keyword evidence="2" id="KW-1185">Reference proteome</keyword>
<sequence length="172" mass="20247">MSNVIKQAGDSEDIYKMAIRYYFSHLRAWLVESPNLKKNRTVQNYLLLYERQDLLTEVNQVLELHVTEDWTLRYLIKSYIDTNIAHYDRSTEETKQIVTFCNSVFGKEGKFPIDQFVGIMESYMMSLVIEMWFYAGELGADIGNPDPAVAVFMDVNRQELLEMMKEKFNDKE</sequence>
<dbReference type="Proteomes" id="UP001652409">
    <property type="component" value="Unassembled WGS sequence"/>
</dbReference>
<protein>
    <recommendedName>
        <fullName evidence="3">TetR/AcrR family transcriptional regulator</fullName>
    </recommendedName>
</protein>